<sequence length="126" mass="13744">MLDGIPSGPSVYECFNVLIALEIFCTLNSTLVISQGGTGIGSESLNGFSLVSEKQKCSLNNSVTSLGSSYTCLSLMNIPPLDLERWSLFWSSMVSAEELSLSSTARFSCATAFYCLCSDKYFCHRY</sequence>
<reference evidence="2" key="1">
    <citation type="submission" date="2023-11" db="UniProtKB">
        <authorList>
            <consortium name="WormBaseParasite"/>
        </authorList>
    </citation>
    <scope>IDENTIFICATION</scope>
</reference>
<evidence type="ECO:0000313" key="2">
    <source>
        <dbReference type="WBParaSite" id="SMRG1_8640.1"/>
    </source>
</evidence>
<organism evidence="1 2">
    <name type="scientific">Schistosoma margrebowiei</name>
    <dbReference type="NCBI Taxonomy" id="48269"/>
    <lineage>
        <taxon>Eukaryota</taxon>
        <taxon>Metazoa</taxon>
        <taxon>Spiralia</taxon>
        <taxon>Lophotrochozoa</taxon>
        <taxon>Platyhelminthes</taxon>
        <taxon>Trematoda</taxon>
        <taxon>Digenea</taxon>
        <taxon>Strigeidida</taxon>
        <taxon>Schistosomatoidea</taxon>
        <taxon>Schistosomatidae</taxon>
        <taxon>Schistosoma</taxon>
    </lineage>
</organism>
<dbReference type="WBParaSite" id="SMRG1_8640.1">
    <property type="protein sequence ID" value="SMRG1_8640.1"/>
    <property type="gene ID" value="SMRG1_8640"/>
</dbReference>
<evidence type="ECO:0000313" key="1">
    <source>
        <dbReference type="Proteomes" id="UP000050790"/>
    </source>
</evidence>
<dbReference type="Proteomes" id="UP000050790">
    <property type="component" value="Unassembled WGS sequence"/>
</dbReference>
<accession>A0AA85AIR2</accession>
<name>A0AA85AIR2_9TREM</name>
<dbReference type="AlphaFoldDB" id="A0AA85AIR2"/>
<protein>
    <submittedName>
        <fullName evidence="2">Uncharacterized protein</fullName>
    </submittedName>
</protein>
<proteinExistence type="predicted"/>